<dbReference type="InterPro" id="IPR009061">
    <property type="entry name" value="DNA-bd_dom_put_sf"/>
</dbReference>
<dbReference type="AlphaFoldDB" id="A0A846Z830"/>
<evidence type="ECO:0000313" key="2">
    <source>
        <dbReference type="EMBL" id="NKZ07947.1"/>
    </source>
</evidence>
<dbReference type="Proteomes" id="UP000579250">
    <property type="component" value="Unassembled WGS sequence"/>
</dbReference>
<gene>
    <name evidence="2" type="ORF">HGB48_30085</name>
</gene>
<proteinExistence type="predicted"/>
<organism evidence="2 3">
    <name type="scientific">Actinomadura latina</name>
    <dbReference type="NCBI Taxonomy" id="163603"/>
    <lineage>
        <taxon>Bacteria</taxon>
        <taxon>Bacillati</taxon>
        <taxon>Actinomycetota</taxon>
        <taxon>Actinomycetes</taxon>
        <taxon>Streptosporangiales</taxon>
        <taxon>Thermomonosporaceae</taxon>
        <taxon>Actinomadura</taxon>
    </lineage>
</organism>
<sequence>MSSRKWPAGRPVIIDGWDFGPGQLLSPGDVAAMFRVDPKTVARWAEDGKLATIRTLGGVRRFSRQQVEHLMYGGAVR</sequence>
<accession>A0A846Z830</accession>
<comment type="caution">
    <text evidence="2">The sequence shown here is derived from an EMBL/GenBank/DDBJ whole genome shotgun (WGS) entry which is preliminary data.</text>
</comment>
<name>A0A846Z830_9ACTN</name>
<evidence type="ECO:0000259" key="1">
    <source>
        <dbReference type="Pfam" id="PF12728"/>
    </source>
</evidence>
<dbReference type="InterPro" id="IPR048048">
    <property type="entry name" value="BldC-like"/>
</dbReference>
<reference evidence="2 3" key="1">
    <citation type="submission" date="2020-04" db="EMBL/GenBank/DDBJ databases">
        <title>MicrobeNet Type strains.</title>
        <authorList>
            <person name="Nicholson A.C."/>
        </authorList>
    </citation>
    <scope>NUCLEOTIDE SEQUENCE [LARGE SCALE GENOMIC DNA]</scope>
    <source>
        <strain evidence="2 3">ATCC BAA-277</strain>
    </source>
</reference>
<protein>
    <submittedName>
        <fullName evidence="2">BldC family transcriptional regulator</fullName>
    </submittedName>
</protein>
<dbReference type="SUPFAM" id="SSF46955">
    <property type="entry name" value="Putative DNA-binding domain"/>
    <property type="match status" value="1"/>
</dbReference>
<keyword evidence="3" id="KW-1185">Reference proteome</keyword>
<evidence type="ECO:0000313" key="3">
    <source>
        <dbReference type="Proteomes" id="UP000579250"/>
    </source>
</evidence>
<dbReference type="NCBIfam" id="NF033787">
    <property type="entry name" value="HTH_BldC"/>
    <property type="match status" value="1"/>
</dbReference>
<dbReference type="EMBL" id="JAAXPI010000066">
    <property type="protein sequence ID" value="NKZ07947.1"/>
    <property type="molecule type" value="Genomic_DNA"/>
</dbReference>
<dbReference type="Pfam" id="PF12728">
    <property type="entry name" value="HTH_17"/>
    <property type="match status" value="1"/>
</dbReference>
<dbReference type="Gene3D" id="1.10.1660.10">
    <property type="match status" value="1"/>
</dbReference>
<dbReference type="InterPro" id="IPR041657">
    <property type="entry name" value="HTH_17"/>
</dbReference>
<feature type="domain" description="Helix-turn-helix" evidence="1">
    <location>
        <begin position="24"/>
        <end position="70"/>
    </location>
</feature>